<evidence type="ECO:0008006" key="3">
    <source>
        <dbReference type="Google" id="ProtNLM"/>
    </source>
</evidence>
<organism evidence="1 2">
    <name type="scientific">Diceros bicornis minor</name>
    <name type="common">South-central black rhinoceros</name>
    <dbReference type="NCBI Taxonomy" id="77932"/>
    <lineage>
        <taxon>Eukaryota</taxon>
        <taxon>Metazoa</taxon>
        <taxon>Chordata</taxon>
        <taxon>Craniata</taxon>
        <taxon>Vertebrata</taxon>
        <taxon>Euteleostomi</taxon>
        <taxon>Mammalia</taxon>
        <taxon>Eutheria</taxon>
        <taxon>Laurasiatheria</taxon>
        <taxon>Perissodactyla</taxon>
        <taxon>Rhinocerotidae</taxon>
        <taxon>Diceros</taxon>
    </lineage>
</organism>
<dbReference type="InterPro" id="IPR036412">
    <property type="entry name" value="HAD-like_sf"/>
</dbReference>
<comment type="caution">
    <text evidence="1">The sequence shown here is derived from an EMBL/GenBank/DDBJ whole genome shotgun (WGS) entry which is preliminary data.</text>
</comment>
<dbReference type="PANTHER" id="PTHR19288:SF46">
    <property type="entry name" value="HALOACID DEHALOGENASE-LIKE HYDROLASE DOMAIN-CONTAINING PROTEIN 2"/>
    <property type="match status" value="1"/>
</dbReference>
<dbReference type="InterPro" id="IPR006357">
    <property type="entry name" value="HAD-SF_hydro_IIA"/>
</dbReference>
<dbReference type="Proteomes" id="UP000551758">
    <property type="component" value="Unassembled WGS sequence"/>
</dbReference>
<dbReference type="Gene3D" id="3.40.50.1000">
    <property type="entry name" value="HAD superfamily/HAD-like"/>
    <property type="match status" value="2"/>
</dbReference>
<dbReference type="Pfam" id="PF13344">
    <property type="entry name" value="Hydrolase_6"/>
    <property type="match status" value="1"/>
</dbReference>
<gene>
    <name evidence="1" type="ORF">HPG69_003744</name>
</gene>
<keyword evidence="2" id="KW-1185">Reference proteome</keyword>
<proteinExistence type="predicted"/>
<name>A0A7J7EUI2_DICBM</name>
<dbReference type="GO" id="GO:0016791">
    <property type="term" value="F:phosphatase activity"/>
    <property type="evidence" value="ECO:0007669"/>
    <property type="project" value="TreeGrafter"/>
</dbReference>
<evidence type="ECO:0000313" key="2">
    <source>
        <dbReference type="Proteomes" id="UP000551758"/>
    </source>
</evidence>
<dbReference type="SUPFAM" id="SSF56784">
    <property type="entry name" value="HAD-like"/>
    <property type="match status" value="1"/>
</dbReference>
<dbReference type="AlphaFoldDB" id="A0A7J7EUI2"/>
<accession>A0A7J7EUI2</accession>
<sequence length="178" mass="20082">MAARRALKAVLVDLSGTLHIEDAAVPGAQEALKRQAILQVQLTNMFPLEMKQPTGATKLGGFMELECKSCLLTSEFYFSRLRGASVMVRFVTNTTKESKQDLLERLKKLEFDISEDEIFTSLTAARNLVEQKQVRPMLLVDDRALPDFREIQTSDPNAVVIGLAPEHFHYQILNEAFR</sequence>
<evidence type="ECO:0000313" key="1">
    <source>
        <dbReference type="EMBL" id="KAF5919106.1"/>
    </source>
</evidence>
<dbReference type="EMBL" id="JACDTQ010002401">
    <property type="protein sequence ID" value="KAF5919106.1"/>
    <property type="molecule type" value="Genomic_DNA"/>
</dbReference>
<dbReference type="GO" id="GO:0005737">
    <property type="term" value="C:cytoplasm"/>
    <property type="evidence" value="ECO:0007669"/>
    <property type="project" value="TreeGrafter"/>
</dbReference>
<reference evidence="1 2" key="1">
    <citation type="journal article" date="2020" name="Mol. Biol. Evol.">
        <title>Interspecific Gene Flow and the Evolution of Specialization in Black and White Rhinoceros.</title>
        <authorList>
            <person name="Moodley Y."/>
            <person name="Westbury M.V."/>
            <person name="Russo I.M."/>
            <person name="Gopalakrishnan S."/>
            <person name="Rakotoarivelo A."/>
            <person name="Olsen R.A."/>
            <person name="Prost S."/>
            <person name="Tunstall T."/>
            <person name="Ryder O.A."/>
            <person name="Dalen L."/>
            <person name="Bruford M.W."/>
        </authorList>
    </citation>
    <scope>NUCLEOTIDE SEQUENCE [LARGE SCALE GENOMIC DNA]</scope>
    <source>
        <strain evidence="1">SBR-YM</strain>
        <tissue evidence="1">Skin</tissue>
    </source>
</reference>
<dbReference type="PANTHER" id="PTHR19288">
    <property type="entry name" value="4-NITROPHENYLPHOSPHATASE-RELATED"/>
    <property type="match status" value="1"/>
</dbReference>
<dbReference type="InterPro" id="IPR023214">
    <property type="entry name" value="HAD_sf"/>
</dbReference>
<protein>
    <recommendedName>
        <fullName evidence="3">Haloacid dehalogenase-like hydrolase domain-containing protein 2</fullName>
    </recommendedName>
</protein>